<dbReference type="InterPro" id="IPR019257">
    <property type="entry name" value="MeTrfase_dom"/>
</dbReference>
<dbReference type="GO" id="GO:0032259">
    <property type="term" value="P:methylation"/>
    <property type="evidence" value="ECO:0007669"/>
    <property type="project" value="UniProtKB-KW"/>
</dbReference>
<dbReference type="Gene3D" id="3.40.50.150">
    <property type="entry name" value="Vaccinia Virus protein VP39"/>
    <property type="match status" value="1"/>
</dbReference>
<dbReference type="AlphaFoldDB" id="A0A4R3ZWP7"/>
<evidence type="ECO:0000256" key="3">
    <source>
        <dbReference type="SAM" id="MobiDB-lite"/>
    </source>
</evidence>
<dbReference type="EMBL" id="SMCX01000005">
    <property type="protein sequence ID" value="TCW25108.1"/>
    <property type="molecule type" value="Genomic_DNA"/>
</dbReference>
<dbReference type="GO" id="GO:0008168">
    <property type="term" value="F:methyltransferase activity"/>
    <property type="evidence" value="ECO:0007669"/>
    <property type="project" value="UniProtKB-KW"/>
</dbReference>
<feature type="compositionally biased region" description="Low complexity" evidence="3">
    <location>
        <begin position="9"/>
        <end position="22"/>
    </location>
</feature>
<feature type="region of interest" description="Disordered" evidence="3">
    <location>
        <begin position="1"/>
        <end position="51"/>
    </location>
</feature>
<accession>A0A4R3ZWP7</accession>
<evidence type="ECO:0000313" key="6">
    <source>
        <dbReference type="Proteomes" id="UP000295805"/>
    </source>
</evidence>
<dbReference type="PANTHER" id="PTHR43397:SF1">
    <property type="entry name" value="ERGOTHIONEINE BIOSYNTHESIS PROTEIN 1"/>
    <property type="match status" value="1"/>
</dbReference>
<organism evidence="5 6">
    <name type="scientific">Dietzia cinnamea</name>
    <dbReference type="NCBI Taxonomy" id="321318"/>
    <lineage>
        <taxon>Bacteria</taxon>
        <taxon>Bacillati</taxon>
        <taxon>Actinomycetota</taxon>
        <taxon>Actinomycetes</taxon>
        <taxon>Mycobacteriales</taxon>
        <taxon>Dietziaceae</taxon>
        <taxon>Dietzia</taxon>
    </lineage>
</organism>
<dbReference type="PIRSF" id="PIRSF018005">
    <property type="entry name" value="UCP018005"/>
    <property type="match status" value="1"/>
</dbReference>
<dbReference type="PANTHER" id="PTHR43397">
    <property type="entry name" value="ERGOTHIONEINE BIOSYNTHESIS PROTEIN 1"/>
    <property type="match status" value="1"/>
</dbReference>
<evidence type="ECO:0000313" key="5">
    <source>
        <dbReference type="EMBL" id="TCW25108.1"/>
    </source>
</evidence>
<protein>
    <submittedName>
        <fullName evidence="5">L-histidine N-alpha-methyltransferase</fullName>
    </submittedName>
</protein>
<dbReference type="Pfam" id="PF10017">
    <property type="entry name" value="Methyltransf_33"/>
    <property type="match status" value="1"/>
</dbReference>
<dbReference type="Proteomes" id="UP000295805">
    <property type="component" value="Unassembled WGS sequence"/>
</dbReference>
<dbReference type="InterPro" id="IPR035094">
    <property type="entry name" value="EgtD"/>
</dbReference>
<dbReference type="InterPro" id="IPR017804">
    <property type="entry name" value="MeTrfase_EgtD-like"/>
</dbReference>
<feature type="compositionally biased region" description="Low complexity" evidence="3">
    <location>
        <begin position="40"/>
        <end position="51"/>
    </location>
</feature>
<dbReference type="InterPro" id="IPR051128">
    <property type="entry name" value="EgtD_Methyltrsf_superfamily"/>
</dbReference>
<proteinExistence type="predicted"/>
<keyword evidence="1 5" id="KW-0489">Methyltransferase</keyword>
<keyword evidence="2 5" id="KW-0808">Transferase</keyword>
<feature type="domain" description="Histidine-specific methyltransferase SAM-dependent" evidence="4">
    <location>
        <begin position="55"/>
        <end position="370"/>
    </location>
</feature>
<name>A0A4R3ZWP7_9ACTN</name>
<gene>
    <name evidence="5" type="ORF">EDD19_105166</name>
</gene>
<evidence type="ECO:0000256" key="2">
    <source>
        <dbReference type="ARBA" id="ARBA00022679"/>
    </source>
</evidence>
<reference evidence="5 6" key="1">
    <citation type="submission" date="2019-03" db="EMBL/GenBank/DDBJ databases">
        <title>Root nodule microbial communities of legume samples collected from USA, Mexico and Botswana.</title>
        <authorList>
            <person name="Hirsch A."/>
        </authorList>
    </citation>
    <scope>NUCLEOTIDE SEQUENCE [LARGE SCALE GENOMIC DNA]</scope>
    <source>
        <strain evidence="5 6">55</strain>
    </source>
</reference>
<comment type="caution">
    <text evidence="5">The sequence shown here is derived from an EMBL/GenBank/DDBJ whole genome shotgun (WGS) entry which is preliminary data.</text>
</comment>
<evidence type="ECO:0000256" key="1">
    <source>
        <dbReference type="ARBA" id="ARBA00022603"/>
    </source>
</evidence>
<dbReference type="InterPro" id="IPR029063">
    <property type="entry name" value="SAM-dependent_MTases_sf"/>
</dbReference>
<sequence length="373" mass="39757">MTGARRDPAPVAAARGEAGGEAAAREDVAAPTDVAGAPGSTATTSPADPDTAALESDLREGFFSDPPTVPPRWFYDEKGSLLFDRITRLAEYYPTRAEAEILRSRAVDIVGDATTMVELGAGTCEKTRVLLDVFAARPGGGAASVGAAGARADAAPVYVPVDISTEMLFDSARALTAEYPGLRVEPVVADLTALDGPLPGEPGGRLVLFLGGTVGNFDETQRADFFAMLRGVMDPGDRLVLGFDLVKDPARLVAAYDDADGVTAKFNLNMLDVIARTVECTGLDRVDFRHEAVWNADESRIEMWLRAIRDVRIDFPTLGRSRTLDAGAGIRTEIARKFEPDALMDELAEHGFLRGPVWTDEAGDFGLALVVVD</sequence>
<dbReference type="SUPFAM" id="SSF53335">
    <property type="entry name" value="S-adenosyl-L-methionine-dependent methyltransferases"/>
    <property type="match status" value="1"/>
</dbReference>
<dbReference type="NCBIfam" id="TIGR03438">
    <property type="entry name" value="egtD_ergothio"/>
    <property type="match status" value="1"/>
</dbReference>
<evidence type="ECO:0000259" key="4">
    <source>
        <dbReference type="Pfam" id="PF10017"/>
    </source>
</evidence>